<dbReference type="KEGG" id="aalt:CC77DRAFT_1070173"/>
<evidence type="ECO:0000313" key="2">
    <source>
        <dbReference type="EMBL" id="OAG20620.1"/>
    </source>
</evidence>
<dbReference type="EMBL" id="KV441478">
    <property type="protein sequence ID" value="OAG20620.1"/>
    <property type="molecule type" value="Genomic_DNA"/>
</dbReference>
<accession>A0A177DN22</accession>
<reference evidence="2 3" key="1">
    <citation type="submission" date="2016-05" db="EMBL/GenBank/DDBJ databases">
        <title>Comparative analysis of secretome profiles of manganese(II)-oxidizing ascomycete fungi.</title>
        <authorList>
            <consortium name="DOE Joint Genome Institute"/>
            <person name="Zeiner C.A."/>
            <person name="Purvine S.O."/>
            <person name="Zink E.M."/>
            <person name="Wu S."/>
            <person name="Pasa-Tolic L."/>
            <person name="Chaput D.L."/>
            <person name="Haridas S."/>
            <person name="Grigoriev I.V."/>
            <person name="Santelli C.M."/>
            <person name="Hansel C.M."/>
        </authorList>
    </citation>
    <scope>NUCLEOTIDE SEQUENCE [LARGE SCALE GENOMIC DNA]</scope>
    <source>
        <strain evidence="2 3">SRC1lrK2f</strain>
    </source>
</reference>
<dbReference type="VEuPathDB" id="FungiDB:CC77DRAFT_1070173"/>
<name>A0A177DN22_ALTAL</name>
<feature type="region of interest" description="Disordered" evidence="1">
    <location>
        <begin position="210"/>
        <end position="239"/>
    </location>
</feature>
<evidence type="ECO:0000313" key="3">
    <source>
        <dbReference type="Proteomes" id="UP000077248"/>
    </source>
</evidence>
<dbReference type="RefSeq" id="XP_018386041.1">
    <property type="nucleotide sequence ID" value="XM_018529107.1"/>
</dbReference>
<organism evidence="2 3">
    <name type="scientific">Alternaria alternata</name>
    <name type="common">Alternaria rot fungus</name>
    <name type="synonym">Torula alternata</name>
    <dbReference type="NCBI Taxonomy" id="5599"/>
    <lineage>
        <taxon>Eukaryota</taxon>
        <taxon>Fungi</taxon>
        <taxon>Dikarya</taxon>
        <taxon>Ascomycota</taxon>
        <taxon>Pezizomycotina</taxon>
        <taxon>Dothideomycetes</taxon>
        <taxon>Pleosporomycetidae</taxon>
        <taxon>Pleosporales</taxon>
        <taxon>Pleosporineae</taxon>
        <taxon>Pleosporaceae</taxon>
        <taxon>Alternaria</taxon>
        <taxon>Alternaria sect. Alternaria</taxon>
        <taxon>Alternaria alternata complex</taxon>
    </lineage>
</organism>
<dbReference type="AlphaFoldDB" id="A0A177DN22"/>
<sequence>MFEAANTRDLLYPERIDPTRSGEQGCQQPSESYRYRMYLHETDLQILQKSMVGSYVLPTDPGSVQLCTASPVLLGIRARGPPRKTSRSHRKTEMVVRCWKAWYTKQLWRRTTHGAGRLIRIKRNQLEASKVTDKVFPTLLRAHKNHTHFFDTVTRFQDLQQFAMTKRKPTQYNAENANDAEIQRLTDEITILKAQLAAKSIHDQWCPQYKKATTSPTTGQPIRPESGPPRLQPYSDPPKGWVPTVLIDSPLRKAREKKHKAKQEMVKNFAGTELPRATCPKEKEWNEDNFRAAIQHWDFDWFRKNRNTPEASDEAEAALYDLNSGSYDGWEERERERRVAGAVFGGMMRMMMEYRYFRFGHPDQFRSPPGTPGTITLYRNRSSQELPAWFLSHGFKIEDDAVFIEGSEEELEKHRKRCSRG</sequence>
<protein>
    <submittedName>
        <fullName evidence="2">Uncharacterized protein</fullName>
    </submittedName>
</protein>
<proteinExistence type="predicted"/>
<dbReference type="Proteomes" id="UP000077248">
    <property type="component" value="Unassembled WGS sequence"/>
</dbReference>
<keyword evidence="3" id="KW-1185">Reference proteome</keyword>
<dbReference type="GeneID" id="29114701"/>
<feature type="compositionally biased region" description="Polar residues" evidence="1">
    <location>
        <begin position="211"/>
        <end position="220"/>
    </location>
</feature>
<evidence type="ECO:0000256" key="1">
    <source>
        <dbReference type="SAM" id="MobiDB-lite"/>
    </source>
</evidence>
<gene>
    <name evidence="2" type="ORF">CC77DRAFT_1070173</name>
</gene>